<dbReference type="PANTHER" id="PTHR21495">
    <property type="entry name" value="NUCLEOPORIN-RELATED"/>
    <property type="match status" value="1"/>
</dbReference>
<comment type="function">
    <text evidence="4">Dirigent proteins impart stereoselectivity on the phenoxy radical-coupling reaction, yielding optically active lignans from two molecules of coniferyl alcohol in the biosynthesis of lignans, flavonolignans, and alkaloids and thus plays a central role in plant secondary metabolism.</text>
</comment>
<evidence type="ECO:0000256" key="4">
    <source>
        <dbReference type="RuleBase" id="RU363099"/>
    </source>
</evidence>
<feature type="chain" id="PRO_5044535505" description="Dirigent protein" evidence="4">
    <location>
        <begin position="17"/>
        <end position="172"/>
    </location>
</feature>
<reference evidence="5" key="1">
    <citation type="submission" date="2024-10" db="EMBL/GenBank/DDBJ databases">
        <authorList>
            <person name="Ryan C."/>
        </authorList>
    </citation>
    <scope>NUCLEOTIDE SEQUENCE [LARGE SCALE GENOMIC DNA]</scope>
</reference>
<accession>A0ABC8VYR5</accession>
<dbReference type="Proteomes" id="UP001497457">
    <property type="component" value="Chromosome 11b"/>
</dbReference>
<evidence type="ECO:0000313" key="6">
    <source>
        <dbReference type="Proteomes" id="UP001497457"/>
    </source>
</evidence>
<keyword evidence="4" id="KW-0052">Apoplast</keyword>
<dbReference type="GO" id="GO:0048046">
    <property type="term" value="C:apoplast"/>
    <property type="evidence" value="ECO:0007669"/>
    <property type="project" value="UniProtKB-SubCell"/>
</dbReference>
<dbReference type="GO" id="GO:0009699">
    <property type="term" value="P:phenylpropanoid biosynthetic process"/>
    <property type="evidence" value="ECO:0007669"/>
    <property type="project" value="UniProtKB-ARBA"/>
</dbReference>
<organism evidence="5 6">
    <name type="scientific">Urochloa decumbens</name>
    <dbReference type="NCBI Taxonomy" id="240449"/>
    <lineage>
        <taxon>Eukaryota</taxon>
        <taxon>Viridiplantae</taxon>
        <taxon>Streptophyta</taxon>
        <taxon>Embryophyta</taxon>
        <taxon>Tracheophyta</taxon>
        <taxon>Spermatophyta</taxon>
        <taxon>Magnoliopsida</taxon>
        <taxon>Liliopsida</taxon>
        <taxon>Poales</taxon>
        <taxon>Poaceae</taxon>
        <taxon>PACMAD clade</taxon>
        <taxon>Panicoideae</taxon>
        <taxon>Panicodae</taxon>
        <taxon>Paniceae</taxon>
        <taxon>Melinidinae</taxon>
        <taxon>Urochloa</taxon>
    </lineage>
</organism>
<evidence type="ECO:0000313" key="5">
    <source>
        <dbReference type="EMBL" id="CAL4899465.1"/>
    </source>
</evidence>
<evidence type="ECO:0000256" key="1">
    <source>
        <dbReference type="ARBA" id="ARBA00010746"/>
    </source>
</evidence>
<dbReference type="InterPro" id="IPR004265">
    <property type="entry name" value="Dirigent"/>
</dbReference>
<dbReference type="Pfam" id="PF03018">
    <property type="entry name" value="Dirigent"/>
    <property type="match status" value="1"/>
</dbReference>
<keyword evidence="3 4" id="KW-0964">Secreted</keyword>
<feature type="signal peptide" evidence="4">
    <location>
        <begin position="1"/>
        <end position="16"/>
    </location>
</feature>
<comment type="subunit">
    <text evidence="2 4">Homodimer.</text>
</comment>
<dbReference type="Gene3D" id="2.40.480.10">
    <property type="entry name" value="Allene oxide cyclase-like"/>
    <property type="match status" value="1"/>
</dbReference>
<keyword evidence="4" id="KW-0732">Signal</keyword>
<comment type="subcellular location">
    <subcellularLocation>
        <location evidence="4">Secreted</location>
        <location evidence="4">Extracellular space</location>
        <location evidence="4">Apoplast</location>
    </subcellularLocation>
</comment>
<protein>
    <recommendedName>
        <fullName evidence="4">Dirigent protein</fullName>
    </recommendedName>
</protein>
<dbReference type="AlphaFoldDB" id="A0ABC8VYR5"/>
<keyword evidence="6" id="KW-1185">Reference proteome</keyword>
<evidence type="ECO:0000256" key="3">
    <source>
        <dbReference type="ARBA" id="ARBA00022525"/>
    </source>
</evidence>
<comment type="similarity">
    <text evidence="1 4">Belongs to the plant dirigent protein family.</text>
</comment>
<gene>
    <name evidence="5" type="ORF">URODEC1_LOCUS8220</name>
</gene>
<dbReference type="EMBL" id="OZ075121">
    <property type="protein sequence ID" value="CAL4899465.1"/>
    <property type="molecule type" value="Genomic_DNA"/>
</dbReference>
<name>A0ABC8VYR5_9POAL</name>
<evidence type="ECO:0000256" key="2">
    <source>
        <dbReference type="ARBA" id="ARBA00011738"/>
    </source>
</evidence>
<proteinExistence type="inferred from homology"/>
<sequence>MAFYAIAALLCTLLQNELYMHLYVNQVSGGANQNQAVVINTGGFGRTAITNWPIADGPAPNATVVGRAQGLHFLSSSAAENSWYTSMNLVFEDTRFAGSSLQVMGTIPKDGQWSISGGTGELTMARGIVNHKVIQQNGSSRIYELDVHAYYTPMNSSWVSGKLGCNSWKLGA</sequence>
<dbReference type="InterPro" id="IPR044859">
    <property type="entry name" value="Allene_oxi_cyc_Dirigent"/>
</dbReference>